<sequence>MATGPTPTARRAGPADAAVVLRLVREIAAAEGDVSDVGSDERTWAAMLARPDVLVLLAERDGEPVGYVSALRRLHLWLGTDVLALDDLFVRDGHRDAGVGRFLMTELARRVAAEDLVVRWEVREDNTAAQRFYRRLGAQLRTKVVAWWPPEAQRGLLGD</sequence>
<protein>
    <submittedName>
        <fullName evidence="4">Acetyltransferase (GNAT) family protein</fullName>
    </submittedName>
</protein>
<dbReference type="InterPro" id="IPR000182">
    <property type="entry name" value="GNAT_dom"/>
</dbReference>
<dbReference type="PROSITE" id="PS51186">
    <property type="entry name" value="GNAT"/>
    <property type="match status" value="1"/>
</dbReference>
<evidence type="ECO:0000256" key="1">
    <source>
        <dbReference type="ARBA" id="ARBA00022679"/>
    </source>
</evidence>
<evidence type="ECO:0000256" key="2">
    <source>
        <dbReference type="ARBA" id="ARBA00023315"/>
    </source>
</evidence>
<keyword evidence="1 4" id="KW-0808">Transferase</keyword>
<reference evidence="5" key="1">
    <citation type="submission" date="2016-10" db="EMBL/GenBank/DDBJ databases">
        <authorList>
            <person name="Varghese N."/>
            <person name="Submissions S."/>
        </authorList>
    </citation>
    <scope>NUCLEOTIDE SEQUENCE [LARGE SCALE GENOMIC DNA]</scope>
    <source>
        <strain evidence="5">DSM 43161</strain>
    </source>
</reference>
<dbReference type="InterPro" id="IPR016181">
    <property type="entry name" value="Acyl_CoA_acyltransferase"/>
</dbReference>
<name>A0A1I5FUS7_9ACTN</name>
<keyword evidence="2" id="KW-0012">Acyltransferase</keyword>
<dbReference type="EMBL" id="FOWE01000005">
    <property type="protein sequence ID" value="SFO26951.1"/>
    <property type="molecule type" value="Genomic_DNA"/>
</dbReference>
<dbReference type="Pfam" id="PF00583">
    <property type="entry name" value="Acetyltransf_1"/>
    <property type="match status" value="1"/>
</dbReference>
<dbReference type="AlphaFoldDB" id="A0A1I5FUS7"/>
<dbReference type="CDD" id="cd04301">
    <property type="entry name" value="NAT_SF"/>
    <property type="match status" value="1"/>
</dbReference>
<proteinExistence type="predicted"/>
<evidence type="ECO:0000313" key="5">
    <source>
        <dbReference type="Proteomes" id="UP000183642"/>
    </source>
</evidence>
<dbReference type="InterPro" id="IPR050832">
    <property type="entry name" value="Bact_Acetyltransf"/>
</dbReference>
<feature type="domain" description="N-acetyltransferase" evidence="3">
    <location>
        <begin position="7"/>
        <end position="159"/>
    </location>
</feature>
<keyword evidence="5" id="KW-1185">Reference proteome</keyword>
<dbReference type="RefSeq" id="WP_075013744.1">
    <property type="nucleotide sequence ID" value="NZ_FOWE01000005.1"/>
</dbReference>
<organism evidence="4 5">
    <name type="scientific">Geodermatophilus obscurus</name>
    <dbReference type="NCBI Taxonomy" id="1861"/>
    <lineage>
        <taxon>Bacteria</taxon>
        <taxon>Bacillati</taxon>
        <taxon>Actinomycetota</taxon>
        <taxon>Actinomycetes</taxon>
        <taxon>Geodermatophilales</taxon>
        <taxon>Geodermatophilaceae</taxon>
        <taxon>Geodermatophilus</taxon>
    </lineage>
</organism>
<dbReference type="GO" id="GO:0016747">
    <property type="term" value="F:acyltransferase activity, transferring groups other than amino-acyl groups"/>
    <property type="evidence" value="ECO:0007669"/>
    <property type="project" value="InterPro"/>
</dbReference>
<dbReference type="SUPFAM" id="SSF55729">
    <property type="entry name" value="Acyl-CoA N-acyltransferases (Nat)"/>
    <property type="match status" value="1"/>
</dbReference>
<accession>A0A1I5FUS7</accession>
<dbReference type="OrthoDB" id="9805924at2"/>
<evidence type="ECO:0000313" key="4">
    <source>
        <dbReference type="EMBL" id="SFO26951.1"/>
    </source>
</evidence>
<evidence type="ECO:0000259" key="3">
    <source>
        <dbReference type="PROSITE" id="PS51186"/>
    </source>
</evidence>
<gene>
    <name evidence="4" type="ORF">SAMN05660359_02391</name>
</gene>
<dbReference type="Gene3D" id="3.40.630.30">
    <property type="match status" value="1"/>
</dbReference>
<dbReference type="PANTHER" id="PTHR43877">
    <property type="entry name" value="AMINOALKYLPHOSPHONATE N-ACETYLTRANSFERASE-RELATED-RELATED"/>
    <property type="match status" value="1"/>
</dbReference>
<dbReference type="Proteomes" id="UP000183642">
    <property type="component" value="Unassembled WGS sequence"/>
</dbReference>